<name>A0A426DPQ7_9FIRM</name>
<dbReference type="Gene3D" id="3.40.50.300">
    <property type="entry name" value="P-loop containing nucleotide triphosphate hydrolases"/>
    <property type="match status" value="1"/>
</dbReference>
<evidence type="ECO:0000313" key="2">
    <source>
        <dbReference type="Proteomes" id="UP000274920"/>
    </source>
</evidence>
<comment type="caution">
    <text evidence="1">The sequence shown here is derived from an EMBL/GenBank/DDBJ whole genome shotgun (WGS) entry which is preliminary data.</text>
</comment>
<protein>
    <submittedName>
        <fullName evidence="1">Adenylate kinase</fullName>
    </submittedName>
</protein>
<sequence>MKKVIVIGSPGAGKSTFCRSLQSITGLPLFYLDMIFHRPDKTTCPAEEFDEKLSQILEQDQWIIDGNYARTLAARLAQCDTVFWLDYPEDVCLQGVESRFGKPRCDMPWIEDEWDEEFLEFVKSFRSEYRPELQKLLGEYPEKKVIIFESREMAENFLERERALSGEKEV</sequence>
<dbReference type="AlphaFoldDB" id="A0A426DPQ7"/>
<gene>
    <name evidence="1" type="ORF">EBB54_27845</name>
</gene>
<keyword evidence="1" id="KW-0418">Kinase</keyword>
<keyword evidence="1" id="KW-0808">Transferase</keyword>
<organism evidence="1 2">
    <name type="scientific">Schaedlerella arabinosiphila</name>
    <dbReference type="NCBI Taxonomy" id="2044587"/>
    <lineage>
        <taxon>Bacteria</taxon>
        <taxon>Bacillati</taxon>
        <taxon>Bacillota</taxon>
        <taxon>Clostridia</taxon>
        <taxon>Lachnospirales</taxon>
        <taxon>Lachnospiraceae</taxon>
        <taxon>Schaedlerella</taxon>
    </lineage>
</organism>
<dbReference type="PANTHER" id="PTHR37816:SF3">
    <property type="entry name" value="MODULATES DNA TOPOLOGY"/>
    <property type="match status" value="1"/>
</dbReference>
<dbReference type="RefSeq" id="WP_125129819.1">
    <property type="nucleotide sequence ID" value="NZ_RHJS01000002.1"/>
</dbReference>
<accession>A0A426DPQ7</accession>
<dbReference type="Proteomes" id="UP000274920">
    <property type="component" value="Unassembled WGS sequence"/>
</dbReference>
<dbReference type="EMBL" id="RHJS01000002">
    <property type="protein sequence ID" value="RRK34730.1"/>
    <property type="molecule type" value="Genomic_DNA"/>
</dbReference>
<dbReference type="GO" id="GO:0016301">
    <property type="term" value="F:kinase activity"/>
    <property type="evidence" value="ECO:0007669"/>
    <property type="project" value="UniProtKB-KW"/>
</dbReference>
<keyword evidence="2" id="KW-1185">Reference proteome</keyword>
<dbReference type="InterPro" id="IPR052922">
    <property type="entry name" value="Cytidylate_Kinase-2"/>
</dbReference>
<evidence type="ECO:0000313" key="1">
    <source>
        <dbReference type="EMBL" id="RRK34730.1"/>
    </source>
</evidence>
<reference evidence="1" key="1">
    <citation type="submission" date="2018-10" db="EMBL/GenBank/DDBJ databases">
        <title>Schaedlerella arabinophila gen. nov. sp. nov., isolated from the mouse intestinal tract and comparative analysis with the genome of the closely related altered Schaedler flora strain ASF502.</title>
        <authorList>
            <person name="Miyake S."/>
            <person name="Soh M."/>
            <person name="Seedorf H."/>
        </authorList>
    </citation>
    <scope>NUCLEOTIDE SEQUENCE [LARGE SCALE GENOMIC DNA]</scope>
    <source>
        <strain evidence="1">DSM 106076</strain>
    </source>
</reference>
<dbReference type="PANTHER" id="PTHR37816">
    <property type="entry name" value="YALI0E33011P"/>
    <property type="match status" value="1"/>
</dbReference>
<proteinExistence type="predicted"/>
<dbReference type="InterPro" id="IPR027417">
    <property type="entry name" value="P-loop_NTPase"/>
</dbReference>
<dbReference type="SUPFAM" id="SSF52540">
    <property type="entry name" value="P-loop containing nucleoside triphosphate hydrolases"/>
    <property type="match status" value="1"/>
</dbReference>